<dbReference type="InterPro" id="IPR023137">
    <property type="entry name" value="BrxA_sf"/>
</dbReference>
<dbReference type="OrthoDB" id="3078533at2"/>
<dbReference type="Pfam" id="PF08849">
    <property type="entry name" value="BrxA"/>
    <property type="match status" value="1"/>
</dbReference>
<dbReference type="InterPro" id="IPR014948">
    <property type="entry name" value="BrxA"/>
</dbReference>
<dbReference type="Gene3D" id="1.10.3540.10">
    <property type="entry name" value="uncharacterized protein from magnetospirillum magneticum domain"/>
    <property type="match status" value="1"/>
</dbReference>
<reference evidence="1 2" key="1">
    <citation type="submission" date="2017-02" db="EMBL/GenBank/DDBJ databases">
        <authorList>
            <person name="Peterson S.W."/>
        </authorList>
    </citation>
    <scope>NUCLEOTIDE SEQUENCE [LARGE SCALE GENOMIC DNA]</scope>
    <source>
        <strain evidence="1 2">ATCC 35992</strain>
    </source>
</reference>
<proteinExistence type="predicted"/>
<gene>
    <name evidence="1" type="ORF">SAMN02745111_01997</name>
</gene>
<protein>
    <submittedName>
        <fullName evidence="1">Putative inner membrane protein</fullName>
    </submittedName>
</protein>
<dbReference type="RefSeq" id="WP_078766835.1">
    <property type="nucleotide sequence ID" value="NZ_FUXZ01000013.1"/>
</dbReference>
<evidence type="ECO:0000313" key="2">
    <source>
        <dbReference type="Proteomes" id="UP000190814"/>
    </source>
</evidence>
<sequence length="202" mass="23443">MKRNTYSAAAVSSLLWFMEFKKEIMLLNDGKSFDEIKSMSEKENIFGAATPARAKNIYSKTTSRIKSLDESIYGVFCNADISNQKLITLIATMAQDTLFFDFMYEVFREKLIIGSNEISKTDIRVFFKNKASQDDNVAKWTDETLKRLERTYIGYMSDAGIIDNKKRAEKRKITRPILDYDLKNWLELYGYEVIVKILEGVR</sequence>
<organism evidence="1 2">
    <name type="scientific">Eubacterium uniforme</name>
    <dbReference type="NCBI Taxonomy" id="39495"/>
    <lineage>
        <taxon>Bacteria</taxon>
        <taxon>Bacillati</taxon>
        <taxon>Bacillota</taxon>
        <taxon>Clostridia</taxon>
        <taxon>Eubacteriales</taxon>
        <taxon>Eubacteriaceae</taxon>
        <taxon>Eubacterium</taxon>
    </lineage>
</organism>
<dbReference type="STRING" id="39495.SAMN02745111_01997"/>
<name>A0A1T4VZ45_9FIRM</name>
<keyword evidence="2" id="KW-1185">Reference proteome</keyword>
<dbReference type="Proteomes" id="UP000190814">
    <property type="component" value="Unassembled WGS sequence"/>
</dbReference>
<evidence type="ECO:0000313" key="1">
    <source>
        <dbReference type="EMBL" id="SKA70294.1"/>
    </source>
</evidence>
<accession>A0A1T4VZ45</accession>
<dbReference type="AlphaFoldDB" id="A0A1T4VZ45"/>
<dbReference type="EMBL" id="FUXZ01000013">
    <property type="protein sequence ID" value="SKA70294.1"/>
    <property type="molecule type" value="Genomic_DNA"/>
</dbReference>